<organism evidence="2 3">
    <name type="scientific">Canavalia gladiata</name>
    <name type="common">Sword bean</name>
    <name type="synonym">Dolichos gladiatus</name>
    <dbReference type="NCBI Taxonomy" id="3824"/>
    <lineage>
        <taxon>Eukaryota</taxon>
        <taxon>Viridiplantae</taxon>
        <taxon>Streptophyta</taxon>
        <taxon>Embryophyta</taxon>
        <taxon>Tracheophyta</taxon>
        <taxon>Spermatophyta</taxon>
        <taxon>Magnoliopsida</taxon>
        <taxon>eudicotyledons</taxon>
        <taxon>Gunneridae</taxon>
        <taxon>Pentapetalae</taxon>
        <taxon>rosids</taxon>
        <taxon>fabids</taxon>
        <taxon>Fabales</taxon>
        <taxon>Fabaceae</taxon>
        <taxon>Papilionoideae</taxon>
        <taxon>50 kb inversion clade</taxon>
        <taxon>NPAAA clade</taxon>
        <taxon>indigoferoid/millettioid clade</taxon>
        <taxon>Phaseoleae</taxon>
        <taxon>Canavalia</taxon>
    </lineage>
</organism>
<feature type="region of interest" description="Disordered" evidence="1">
    <location>
        <begin position="96"/>
        <end position="138"/>
    </location>
</feature>
<feature type="compositionally biased region" description="Basic residues" evidence="1">
    <location>
        <begin position="115"/>
        <end position="129"/>
    </location>
</feature>
<accession>A0AAN9KVM4</accession>
<proteinExistence type="predicted"/>
<dbReference type="EMBL" id="JAYMYQ010000006">
    <property type="protein sequence ID" value="KAK7324106.1"/>
    <property type="molecule type" value="Genomic_DNA"/>
</dbReference>
<gene>
    <name evidence="2" type="ORF">VNO77_27628</name>
</gene>
<comment type="caution">
    <text evidence="2">The sequence shown here is derived from an EMBL/GenBank/DDBJ whole genome shotgun (WGS) entry which is preliminary data.</text>
</comment>
<sequence length="138" mass="15561">MHSVIVNEADSIDLKGQVVACVPCAMERHCICRHRKTQPRRTWLLINLPRWGPSSSGYPTRTLFQDLPSNPPRTIFPFKMFKPSSHLSQAILATKPSSYPPSHIEAAQPWSQRSHGSHASHANRRKKPPKLQNGPQVL</sequence>
<protein>
    <submittedName>
        <fullName evidence="2">Uncharacterized protein</fullName>
    </submittedName>
</protein>
<reference evidence="2 3" key="1">
    <citation type="submission" date="2024-01" db="EMBL/GenBank/DDBJ databases">
        <title>The genomes of 5 underutilized Papilionoideae crops provide insights into root nodulation and disease resistanc.</title>
        <authorList>
            <person name="Jiang F."/>
        </authorList>
    </citation>
    <scope>NUCLEOTIDE SEQUENCE [LARGE SCALE GENOMIC DNA]</scope>
    <source>
        <strain evidence="2">LVBAO_FW01</strain>
        <tissue evidence="2">Leaves</tissue>
    </source>
</reference>
<name>A0AAN9KVM4_CANGL</name>
<keyword evidence="3" id="KW-1185">Reference proteome</keyword>
<evidence type="ECO:0000313" key="3">
    <source>
        <dbReference type="Proteomes" id="UP001367508"/>
    </source>
</evidence>
<evidence type="ECO:0000256" key="1">
    <source>
        <dbReference type="SAM" id="MobiDB-lite"/>
    </source>
</evidence>
<dbReference type="AlphaFoldDB" id="A0AAN9KVM4"/>
<dbReference type="Proteomes" id="UP001367508">
    <property type="component" value="Unassembled WGS sequence"/>
</dbReference>
<evidence type="ECO:0000313" key="2">
    <source>
        <dbReference type="EMBL" id="KAK7324106.1"/>
    </source>
</evidence>